<proteinExistence type="predicted"/>
<gene>
    <name evidence="1" type="ORF">ABV408_02600</name>
</gene>
<dbReference type="InterPro" id="IPR012449">
    <property type="entry name" value="Phage_F116_Orf28"/>
</dbReference>
<accession>A0AB74UH36</accession>
<organism evidence="1">
    <name type="scientific">Salinicola endophyticus</name>
    <dbReference type="NCBI Taxonomy" id="1949083"/>
    <lineage>
        <taxon>Bacteria</taxon>
        <taxon>Pseudomonadati</taxon>
        <taxon>Pseudomonadota</taxon>
        <taxon>Gammaproteobacteria</taxon>
        <taxon>Oceanospirillales</taxon>
        <taxon>Halomonadaceae</taxon>
        <taxon>Salinicola</taxon>
    </lineage>
</organism>
<dbReference type="Pfam" id="PF07867">
    <property type="entry name" value="DUF1654"/>
    <property type="match status" value="1"/>
</dbReference>
<dbReference type="AlphaFoldDB" id="A0AB74UH36"/>
<protein>
    <submittedName>
        <fullName evidence="1">DUF1654 domain-containing protein</fullName>
    </submittedName>
</protein>
<evidence type="ECO:0000313" key="1">
    <source>
        <dbReference type="EMBL" id="XCJ80076.1"/>
    </source>
</evidence>
<reference evidence="1" key="1">
    <citation type="submission" date="2024-06" db="EMBL/GenBank/DDBJ databases">
        <title>Complete genome of Salinicola endophyticus HNIBRBA4755.</title>
        <authorList>
            <person name="Shin S.Y."/>
            <person name="Kang H."/>
            <person name="Song J."/>
        </authorList>
    </citation>
    <scope>NUCLEOTIDE SEQUENCE</scope>
    <source>
        <strain evidence="1">HNIBRBA4755</strain>
    </source>
</reference>
<sequence length="82" mass="9527">MPSSTKRQQSYQTLVRRIQQQLARARNREQFEVTLFRLDEDDPIAWDRILDEFDELDYVTVTRGGPAEALIAWDPTEAEAAS</sequence>
<name>A0AB74UH36_9GAMM</name>
<dbReference type="EMBL" id="CP159578">
    <property type="protein sequence ID" value="XCJ80076.1"/>
    <property type="molecule type" value="Genomic_DNA"/>
</dbReference>
<dbReference type="RefSeq" id="WP_353980925.1">
    <property type="nucleotide sequence ID" value="NZ_CP159578.1"/>
</dbReference>